<dbReference type="InterPro" id="IPR011598">
    <property type="entry name" value="bHLH_dom"/>
</dbReference>
<evidence type="ECO:0000256" key="3">
    <source>
        <dbReference type="ARBA" id="ARBA00022989"/>
    </source>
</evidence>
<dbReference type="SMART" id="SM00353">
    <property type="entry name" value="HLH"/>
    <property type="match status" value="1"/>
</dbReference>
<dbReference type="PANTHER" id="PTHR23017">
    <property type="entry name" value="SERPENTINE RECEPTOR, CLASS X"/>
    <property type="match status" value="1"/>
</dbReference>
<dbReference type="Gene3D" id="1.20.1070.10">
    <property type="entry name" value="Rhodopsin 7-helix transmembrane proteins"/>
    <property type="match status" value="2"/>
</dbReference>
<keyword evidence="2 6" id="KW-0812">Transmembrane</keyword>
<accession>A0A8R1YKG3</accession>
<feature type="transmembrane region" description="Helical" evidence="6">
    <location>
        <begin position="39"/>
        <end position="62"/>
    </location>
</feature>
<accession>A0A2A6B6S2</accession>
<evidence type="ECO:0000313" key="7">
    <source>
        <dbReference type="EnsemblMetazoa" id="PPA28351.1"/>
    </source>
</evidence>
<feature type="transmembrane region" description="Helical" evidence="6">
    <location>
        <begin position="548"/>
        <end position="570"/>
    </location>
</feature>
<dbReference type="PROSITE" id="PS50262">
    <property type="entry name" value="G_PROTEIN_RECEP_F1_2"/>
    <property type="match status" value="2"/>
</dbReference>
<feature type="transmembrane region" description="Helical" evidence="6">
    <location>
        <begin position="468"/>
        <end position="494"/>
    </location>
</feature>
<dbReference type="Pfam" id="PF10328">
    <property type="entry name" value="7TM_GPCR_Srx"/>
    <property type="match status" value="2"/>
</dbReference>
<dbReference type="InterPro" id="IPR019430">
    <property type="entry name" value="7TM_GPCR_serpentine_rcpt_Srx"/>
</dbReference>
<protein>
    <submittedName>
        <fullName evidence="7">G protein-coupled receptor</fullName>
    </submittedName>
</protein>
<dbReference type="SUPFAM" id="SSF81321">
    <property type="entry name" value="Family A G protein-coupled receptor-like"/>
    <property type="match status" value="1"/>
</dbReference>
<dbReference type="CDD" id="cd00637">
    <property type="entry name" value="7tm_classA_rhodopsin-like"/>
    <property type="match status" value="2"/>
</dbReference>
<feature type="transmembrane region" description="Helical" evidence="6">
    <location>
        <begin position="331"/>
        <end position="353"/>
    </location>
</feature>
<keyword evidence="8" id="KW-1185">Reference proteome</keyword>
<dbReference type="InterPro" id="IPR017452">
    <property type="entry name" value="GPCR_Rhodpsn_7TM"/>
</dbReference>
<name>A0A2A6B6S2_PRIPA</name>
<gene>
    <name evidence="7" type="primary">WBGene00117905</name>
</gene>
<evidence type="ECO:0000256" key="6">
    <source>
        <dbReference type="SAM" id="Phobius"/>
    </source>
</evidence>
<dbReference type="InterPro" id="IPR036638">
    <property type="entry name" value="HLH_DNA-bd_sf"/>
</dbReference>
<organism evidence="7 8">
    <name type="scientific">Pristionchus pacificus</name>
    <name type="common">Parasitic nematode worm</name>
    <dbReference type="NCBI Taxonomy" id="54126"/>
    <lineage>
        <taxon>Eukaryota</taxon>
        <taxon>Metazoa</taxon>
        <taxon>Ecdysozoa</taxon>
        <taxon>Nematoda</taxon>
        <taxon>Chromadorea</taxon>
        <taxon>Rhabditida</taxon>
        <taxon>Rhabditina</taxon>
        <taxon>Diplogasteromorpha</taxon>
        <taxon>Diplogasteroidea</taxon>
        <taxon>Neodiplogasteridae</taxon>
        <taxon>Pristionchus</taxon>
    </lineage>
</organism>
<proteinExistence type="predicted"/>
<comment type="subcellular location">
    <subcellularLocation>
        <location evidence="1">Membrane</location>
    </subcellularLocation>
</comment>
<evidence type="ECO:0000313" key="8">
    <source>
        <dbReference type="Proteomes" id="UP000005239"/>
    </source>
</evidence>
<sequence>MDSLLTILTDIIIVFTLPLHCRYLYVMLKKEAQLFSLEFAFRATLTNIVVANILYSVVFILIREPASYGFFFDFYKSQSWWLGKIVIMQYVPIAMVTLIFHVFIALNRLSAVVYPMGHAMLWSESRVRNVIFGIWILTVLECIPLRSNIGCIGQSAKSHIPDRYNGNRRAAGDIYYIPLRIHWISTQYAKEPFSLDNIYVCLCSVSVYWRFTDSPRLSSAFVVYTYELFNALFKLAFAYNNAVAPWVMLLYYRNIRRLIIGKAIEISPRNKLTCPLNNCAELPDRHPLPSPLMDTALTIIADIVILVTLPLHCRYLFVMMKKRSNISSLEYSFRATLANIVVANLLYSIVFILVQEPAAYGLFSDFFRSLSWWMGRVAIMQAVPLTLATGIFHVIIAANRMSALVYPIGHQKLWSQRRVNRILFVVWILTILECIPLIYPFEGNHTDFISPIRTVGVALTASGNLANIIYQTFAMAVGGVTELIAVSFYAFIGIRMSRLKTLPKSTTTATVSAVLVSTGGFMIVVVVLPDILATRLTGKAIWSDEMFYGLFKFANAYNNAIAPWVMLFYYRNIRNLILTKKLVEPKRNFTITIWVVALRNIDVNEMFNRLRHSVRLTADKKLSKADTLRSAIQYIEHLKKMLENGKIEISEFHFTPSSSASPSPSFPSSLTSPKYSNHSLDSRFMKAK</sequence>
<dbReference type="GO" id="GO:0046983">
    <property type="term" value="F:protein dimerization activity"/>
    <property type="evidence" value="ECO:0007669"/>
    <property type="project" value="InterPro"/>
</dbReference>
<dbReference type="Proteomes" id="UP000005239">
    <property type="component" value="Unassembled WGS sequence"/>
</dbReference>
<feature type="transmembrane region" description="Helical" evidence="6">
    <location>
        <begin position="373"/>
        <end position="398"/>
    </location>
</feature>
<evidence type="ECO:0000256" key="4">
    <source>
        <dbReference type="ARBA" id="ARBA00023136"/>
    </source>
</evidence>
<dbReference type="EnsemblMetazoa" id="PPA28351.1">
    <property type="protein sequence ID" value="PPA28351.1"/>
    <property type="gene ID" value="WBGene00117905"/>
</dbReference>
<feature type="transmembrane region" description="Helical" evidence="6">
    <location>
        <begin position="506"/>
        <end position="528"/>
    </location>
</feature>
<keyword evidence="4 6" id="KW-0472">Membrane</keyword>
<dbReference type="AlphaFoldDB" id="A0A2A6B6S2"/>
<feature type="compositionally biased region" description="Low complexity" evidence="5">
    <location>
        <begin position="656"/>
        <end position="673"/>
    </location>
</feature>
<keyword evidence="3 6" id="KW-1133">Transmembrane helix</keyword>
<feature type="transmembrane region" description="Helical" evidence="6">
    <location>
        <begin position="82"/>
        <end position="106"/>
    </location>
</feature>
<reference evidence="7" key="2">
    <citation type="submission" date="2022-06" db="UniProtKB">
        <authorList>
            <consortium name="EnsemblMetazoa"/>
        </authorList>
    </citation>
    <scope>IDENTIFICATION</scope>
    <source>
        <strain evidence="7">PS312</strain>
    </source>
</reference>
<feature type="transmembrane region" description="Helical" evidence="6">
    <location>
        <begin position="6"/>
        <end position="27"/>
    </location>
</feature>
<dbReference type="SUPFAM" id="SSF47459">
    <property type="entry name" value="HLH, helix-loop-helix DNA-binding domain"/>
    <property type="match status" value="1"/>
</dbReference>
<evidence type="ECO:0000256" key="1">
    <source>
        <dbReference type="ARBA" id="ARBA00004370"/>
    </source>
</evidence>
<feature type="transmembrane region" description="Helical" evidence="6">
    <location>
        <begin position="419"/>
        <end position="439"/>
    </location>
</feature>
<dbReference type="Gene3D" id="4.10.280.10">
    <property type="entry name" value="Helix-loop-helix DNA-binding domain"/>
    <property type="match status" value="1"/>
</dbReference>
<evidence type="ECO:0000256" key="2">
    <source>
        <dbReference type="ARBA" id="ARBA00022692"/>
    </source>
</evidence>
<feature type="region of interest" description="Disordered" evidence="5">
    <location>
        <begin position="655"/>
        <end position="688"/>
    </location>
</feature>
<dbReference type="Pfam" id="PF00010">
    <property type="entry name" value="HLH"/>
    <property type="match status" value="1"/>
</dbReference>
<dbReference type="GO" id="GO:0016020">
    <property type="term" value="C:membrane"/>
    <property type="evidence" value="ECO:0007669"/>
    <property type="project" value="UniProtKB-SubCell"/>
</dbReference>
<dbReference type="PROSITE" id="PS50888">
    <property type="entry name" value="BHLH"/>
    <property type="match status" value="1"/>
</dbReference>
<evidence type="ECO:0000256" key="5">
    <source>
        <dbReference type="SAM" id="MobiDB-lite"/>
    </source>
</evidence>
<dbReference type="PANTHER" id="PTHR23017:SF3">
    <property type="entry name" value="G-PROTEIN COUPLED RECEPTORS FAMILY 1 PROFILE DOMAIN-CONTAINING PROTEIN"/>
    <property type="match status" value="1"/>
</dbReference>
<reference evidence="8" key="1">
    <citation type="journal article" date="2008" name="Nat. Genet.">
        <title>The Pristionchus pacificus genome provides a unique perspective on nematode lifestyle and parasitism.</title>
        <authorList>
            <person name="Dieterich C."/>
            <person name="Clifton S.W."/>
            <person name="Schuster L.N."/>
            <person name="Chinwalla A."/>
            <person name="Delehaunty K."/>
            <person name="Dinkelacker I."/>
            <person name="Fulton L."/>
            <person name="Fulton R."/>
            <person name="Godfrey J."/>
            <person name="Minx P."/>
            <person name="Mitreva M."/>
            <person name="Roeseler W."/>
            <person name="Tian H."/>
            <person name="Witte H."/>
            <person name="Yang S.P."/>
            <person name="Wilson R.K."/>
            <person name="Sommer R.J."/>
        </authorList>
    </citation>
    <scope>NUCLEOTIDE SEQUENCE [LARGE SCALE GENOMIC DNA]</scope>
    <source>
        <strain evidence="8">PS312</strain>
    </source>
</reference>